<dbReference type="PROSITE" id="PS00455">
    <property type="entry name" value="AMP_BINDING"/>
    <property type="match status" value="1"/>
</dbReference>
<comment type="caution">
    <text evidence="4">The sequence shown here is derived from an EMBL/GenBank/DDBJ whole genome shotgun (WGS) entry which is preliminary data.</text>
</comment>
<gene>
    <name evidence="4" type="ORF">ACH4GP_26490</name>
</gene>
<feature type="domain" description="AMP-dependent synthetase/ligase" evidence="3">
    <location>
        <begin position="58"/>
        <end position="401"/>
    </location>
</feature>
<dbReference type="PANTHER" id="PTHR43201:SF5">
    <property type="entry name" value="MEDIUM-CHAIN ACYL-COA LIGASE ACSF2, MITOCHONDRIAL"/>
    <property type="match status" value="1"/>
</dbReference>
<dbReference type="Gene3D" id="3.40.50.12780">
    <property type="entry name" value="N-terminal domain of ligase-like"/>
    <property type="match status" value="1"/>
</dbReference>
<evidence type="ECO:0000259" key="3">
    <source>
        <dbReference type="Pfam" id="PF00501"/>
    </source>
</evidence>
<accession>A0ABW7RKN1</accession>
<dbReference type="SUPFAM" id="SSF56801">
    <property type="entry name" value="Acetyl-CoA synthetase-like"/>
    <property type="match status" value="1"/>
</dbReference>
<protein>
    <submittedName>
        <fullName evidence="4">AMP-binding protein</fullName>
    </submittedName>
</protein>
<dbReference type="InterPro" id="IPR042099">
    <property type="entry name" value="ANL_N_sf"/>
</dbReference>
<name>A0ABW7RKN1_9ACTN</name>
<organism evidence="4 5">
    <name type="scientific">Streptomyces celluloflavus</name>
    <dbReference type="NCBI Taxonomy" id="58344"/>
    <lineage>
        <taxon>Bacteria</taxon>
        <taxon>Bacillati</taxon>
        <taxon>Actinomycetota</taxon>
        <taxon>Actinomycetes</taxon>
        <taxon>Kitasatosporales</taxon>
        <taxon>Streptomycetaceae</taxon>
        <taxon>Streptomyces</taxon>
    </lineage>
</organism>
<evidence type="ECO:0000313" key="5">
    <source>
        <dbReference type="Proteomes" id="UP001610990"/>
    </source>
</evidence>
<sequence>MPLTTDTMLNQEARTRIYEDESVGGGNAWQKALELSPHPDKTCLLADRPVINCDGILQSEFNLRQLDELAESWASFYWDRGVRHRDRVAVWIDDSFDDQLQLAALARLGAIPLLINGRMLPEPALSLMARTNPVGLYTDAAHLALLEGRHEKLPELRWTITPEDGLGLGRRMLAERARHRHSDDDPVFLCHSSGTTGTPKPVIWAHKQSLAGPGWRLSVPEDPAILMSAAPQSHSSAIAYTFYSLLCGLPLIAFSDQSGPGVARGVREHRPTRILAFNQTYSELAAMELDPDDFTSVREWQNTGDSAHDAHIRKLIRHGHHLADGERLPGSVFSDGLGSSELGWATLRRYIDRDTPPRPRFMGNPVPAGEVAVLRQDGSRAADGEVGMFGLRSRSVVPGYWNDADTYYRSRLVGYWLSGDLAYHEGDDFFLVDRAADAIHSPDGPGYSVLMEEILLMHLPEVADCAVAAGHRGDTARPVAVVRTTEDADPADLLRRANSALRDAGQPALALLEVAASPADIPTGPTGKVLKRALREKYADLDTYLATATGRFATDGEAAPLR</sequence>
<evidence type="ECO:0000256" key="1">
    <source>
        <dbReference type="ARBA" id="ARBA00006432"/>
    </source>
</evidence>
<dbReference type="Proteomes" id="UP001610990">
    <property type="component" value="Unassembled WGS sequence"/>
</dbReference>
<dbReference type="InterPro" id="IPR000873">
    <property type="entry name" value="AMP-dep_synth/lig_dom"/>
</dbReference>
<dbReference type="PANTHER" id="PTHR43201">
    <property type="entry name" value="ACYL-COA SYNTHETASE"/>
    <property type="match status" value="1"/>
</dbReference>
<evidence type="ECO:0000313" key="4">
    <source>
        <dbReference type="EMBL" id="MFH8587909.1"/>
    </source>
</evidence>
<dbReference type="InterPro" id="IPR045851">
    <property type="entry name" value="AMP-bd_C_sf"/>
</dbReference>
<proteinExistence type="inferred from homology"/>
<dbReference type="RefSeq" id="WP_242640910.1">
    <property type="nucleotide sequence ID" value="NZ_CP108413.1"/>
</dbReference>
<dbReference type="Pfam" id="PF00501">
    <property type="entry name" value="AMP-binding"/>
    <property type="match status" value="1"/>
</dbReference>
<keyword evidence="2" id="KW-0436">Ligase</keyword>
<keyword evidence="5" id="KW-1185">Reference proteome</keyword>
<dbReference type="InterPro" id="IPR020845">
    <property type="entry name" value="AMP-binding_CS"/>
</dbReference>
<evidence type="ECO:0000256" key="2">
    <source>
        <dbReference type="ARBA" id="ARBA00022598"/>
    </source>
</evidence>
<reference evidence="4 5" key="1">
    <citation type="submission" date="2024-10" db="EMBL/GenBank/DDBJ databases">
        <title>The Natural Products Discovery Center: Release of the First 8490 Sequenced Strains for Exploring Actinobacteria Biosynthetic Diversity.</title>
        <authorList>
            <person name="Kalkreuter E."/>
            <person name="Kautsar S.A."/>
            <person name="Yang D."/>
            <person name="Bader C.D."/>
            <person name="Teijaro C.N."/>
            <person name="Fluegel L."/>
            <person name="Davis C.M."/>
            <person name="Simpson J.R."/>
            <person name="Lauterbach L."/>
            <person name="Steele A.D."/>
            <person name="Gui C."/>
            <person name="Meng S."/>
            <person name="Li G."/>
            <person name="Viehrig K."/>
            <person name="Ye F."/>
            <person name="Su P."/>
            <person name="Kiefer A.F."/>
            <person name="Nichols A."/>
            <person name="Cepeda A.J."/>
            <person name="Yan W."/>
            <person name="Fan B."/>
            <person name="Jiang Y."/>
            <person name="Adhikari A."/>
            <person name="Zheng C.-J."/>
            <person name="Schuster L."/>
            <person name="Cowan T.M."/>
            <person name="Smanski M.J."/>
            <person name="Chevrette M.G."/>
            <person name="De Carvalho L.P.S."/>
            <person name="Shen B."/>
        </authorList>
    </citation>
    <scope>NUCLEOTIDE SEQUENCE [LARGE SCALE GENOMIC DNA]</scope>
    <source>
        <strain evidence="4 5">NPDC018013</strain>
    </source>
</reference>
<dbReference type="EMBL" id="JBIRGH010000019">
    <property type="protein sequence ID" value="MFH8587909.1"/>
    <property type="molecule type" value="Genomic_DNA"/>
</dbReference>
<dbReference type="Gene3D" id="3.30.300.30">
    <property type="match status" value="1"/>
</dbReference>
<comment type="similarity">
    <text evidence="1">Belongs to the ATP-dependent AMP-binding enzyme family.</text>
</comment>